<dbReference type="GeneID" id="106470370"/>
<protein>
    <submittedName>
        <fullName evidence="3">Leucine-rich repeat extensin-like protein 5 isoform X1</fullName>
    </submittedName>
</protein>
<dbReference type="RefSeq" id="XP_022254680.1">
    <property type="nucleotide sequence ID" value="XM_022398972.1"/>
</dbReference>
<reference evidence="3" key="1">
    <citation type="submission" date="2025-08" db="UniProtKB">
        <authorList>
            <consortium name="RefSeq"/>
        </authorList>
    </citation>
    <scope>IDENTIFICATION</scope>
    <source>
        <tissue evidence="3">Muscle</tissue>
    </source>
</reference>
<evidence type="ECO:0000256" key="1">
    <source>
        <dbReference type="SAM" id="MobiDB-lite"/>
    </source>
</evidence>
<dbReference type="Proteomes" id="UP000694941">
    <property type="component" value="Unplaced"/>
</dbReference>
<name>A0ABM1TFM4_LIMPO</name>
<gene>
    <name evidence="3" type="primary">LOC106470370</name>
</gene>
<feature type="compositionally biased region" description="Polar residues" evidence="1">
    <location>
        <begin position="234"/>
        <end position="260"/>
    </location>
</feature>
<feature type="region of interest" description="Disordered" evidence="1">
    <location>
        <begin position="1"/>
        <end position="58"/>
    </location>
</feature>
<feature type="compositionally biased region" description="Polar residues" evidence="1">
    <location>
        <begin position="21"/>
        <end position="58"/>
    </location>
</feature>
<dbReference type="InterPro" id="IPR009818">
    <property type="entry name" value="PAM2_motif"/>
</dbReference>
<evidence type="ECO:0000313" key="2">
    <source>
        <dbReference type="Proteomes" id="UP000694941"/>
    </source>
</evidence>
<sequence>MTPGEPATCPVSDTAFDKSPFNPNSKEFTLNPNAKSFTPRTPLSAATSPAPSTVQHNGMQTHSPVVAIPQHSVVPAMAQPPIPMQPQYLIPSPGGISVTPPCPPTAGVHQAPKFRKPLPVTVQLRPEFSPSVQVAAATGQPILAPAGITSPPQLAMPYSSPGMVAGGGPPQPGIPYAQIYSIFGPRMVSSQPVGMAPTSHTISYAEYQQMTGHLFISPHMGAAMGPSPHGVPLNTLQNMVPQPSSGPHSASSTPQSQTPGTPLHAPSPVHQPPPAGSHVTPAQTPTGHPGPPHTPQPVIYSQMLPQPSLQHRPHNPNTSQAPHPNQSHPPPHHSSFSGTPHPQPMIFMPHNLHTPHHSMAPPGPLAIHGHPIHGHNPRSHAGTPTHVIPHMPLTIFPTSGNMGPSSTQMVSASVIGHPQGSNQGHHTPGQAYLHSH</sequence>
<evidence type="ECO:0000313" key="3">
    <source>
        <dbReference type="RefSeq" id="XP_022254680.1"/>
    </source>
</evidence>
<feature type="region of interest" description="Disordered" evidence="1">
    <location>
        <begin position="226"/>
        <end position="346"/>
    </location>
</feature>
<organism evidence="2 3">
    <name type="scientific">Limulus polyphemus</name>
    <name type="common">Atlantic horseshoe crab</name>
    <dbReference type="NCBI Taxonomy" id="6850"/>
    <lineage>
        <taxon>Eukaryota</taxon>
        <taxon>Metazoa</taxon>
        <taxon>Ecdysozoa</taxon>
        <taxon>Arthropoda</taxon>
        <taxon>Chelicerata</taxon>
        <taxon>Merostomata</taxon>
        <taxon>Xiphosura</taxon>
        <taxon>Limulidae</taxon>
        <taxon>Limulus</taxon>
    </lineage>
</organism>
<feature type="region of interest" description="Disordered" evidence="1">
    <location>
        <begin position="416"/>
        <end position="436"/>
    </location>
</feature>
<proteinExistence type="predicted"/>
<accession>A0ABM1TFM4</accession>
<keyword evidence="2" id="KW-1185">Reference proteome</keyword>
<dbReference type="Pfam" id="PF07145">
    <property type="entry name" value="PAM2"/>
    <property type="match status" value="1"/>
</dbReference>